<gene>
    <name evidence="1" type="ORF">CBU02nite_32630</name>
</gene>
<dbReference type="EMBL" id="BKBC01000059">
    <property type="protein sequence ID" value="GEQ22757.1"/>
    <property type="molecule type" value="Genomic_DNA"/>
</dbReference>
<protein>
    <submittedName>
        <fullName evidence="1">Uncharacterized protein</fullName>
    </submittedName>
</protein>
<dbReference type="AlphaFoldDB" id="A0A512TR48"/>
<organism evidence="1 2">
    <name type="scientific">Clostridium butyricum</name>
    <dbReference type="NCBI Taxonomy" id="1492"/>
    <lineage>
        <taxon>Bacteria</taxon>
        <taxon>Bacillati</taxon>
        <taxon>Bacillota</taxon>
        <taxon>Clostridia</taxon>
        <taxon>Eubacteriales</taxon>
        <taxon>Clostridiaceae</taxon>
        <taxon>Clostridium</taxon>
    </lineage>
</organism>
<sequence length="92" mass="10629">MTSSEPNFDYFSTLFLNNEVEKIMNDSASLVKKDLQDLLNKKISTSMSEDEYLTNVITIIIKYSAHISVTNPLEIIKAYHQWLISNFELLPK</sequence>
<comment type="caution">
    <text evidence="1">The sequence shown here is derived from an EMBL/GenBank/DDBJ whole genome shotgun (WGS) entry which is preliminary data.</text>
</comment>
<proteinExistence type="predicted"/>
<name>A0A512TR48_CLOBU</name>
<accession>A0A512TR48</accession>
<dbReference type="RefSeq" id="WP_070779809.1">
    <property type="nucleotide sequence ID" value="NZ_BKBC01000059.1"/>
</dbReference>
<evidence type="ECO:0000313" key="2">
    <source>
        <dbReference type="Proteomes" id="UP000321089"/>
    </source>
</evidence>
<dbReference type="Proteomes" id="UP000321089">
    <property type="component" value="Unassembled WGS sequence"/>
</dbReference>
<reference evidence="1 2" key="1">
    <citation type="submission" date="2019-07" db="EMBL/GenBank/DDBJ databases">
        <title>Whole genome shotgun sequence of Clostridium butyricum NBRC 3858.</title>
        <authorList>
            <person name="Hosoyama A."/>
            <person name="Uohara A."/>
            <person name="Ohji S."/>
            <person name="Ichikawa N."/>
        </authorList>
    </citation>
    <scope>NUCLEOTIDE SEQUENCE [LARGE SCALE GENOMIC DNA]</scope>
    <source>
        <strain evidence="1 2">NBRC 3858</strain>
    </source>
</reference>
<evidence type="ECO:0000313" key="1">
    <source>
        <dbReference type="EMBL" id="GEQ22757.1"/>
    </source>
</evidence>